<feature type="domain" description="CBS" evidence="9">
    <location>
        <begin position="273"/>
        <end position="330"/>
    </location>
</feature>
<dbReference type="InterPro" id="IPR036318">
    <property type="entry name" value="FAD-bd_PCMH-like_sf"/>
</dbReference>
<evidence type="ECO:0000256" key="3">
    <source>
        <dbReference type="ARBA" id="ARBA00022737"/>
    </source>
</evidence>
<evidence type="ECO:0000259" key="9">
    <source>
        <dbReference type="PROSITE" id="PS51371"/>
    </source>
</evidence>
<evidence type="ECO:0000256" key="1">
    <source>
        <dbReference type="ARBA" id="ARBA00004141"/>
    </source>
</evidence>
<dbReference type="GO" id="GO:0050660">
    <property type="term" value="F:flavin adenine dinucleotide binding"/>
    <property type="evidence" value="ECO:0007669"/>
    <property type="project" value="InterPro"/>
</dbReference>
<evidence type="ECO:0000256" key="2">
    <source>
        <dbReference type="ARBA" id="ARBA00022692"/>
    </source>
</evidence>
<accession>A0A9D2GY53</accession>
<evidence type="ECO:0000256" key="4">
    <source>
        <dbReference type="ARBA" id="ARBA00022989"/>
    </source>
</evidence>
<dbReference type="SUPFAM" id="SSF54631">
    <property type="entry name" value="CBS-domain pair"/>
    <property type="match status" value="1"/>
</dbReference>
<evidence type="ECO:0000313" key="11">
    <source>
        <dbReference type="Proteomes" id="UP000824108"/>
    </source>
</evidence>
<dbReference type="PANTHER" id="PTHR22777">
    <property type="entry name" value="HEMOLYSIN-RELATED"/>
    <property type="match status" value="1"/>
</dbReference>
<feature type="transmembrane region" description="Helical" evidence="8">
    <location>
        <begin position="124"/>
        <end position="146"/>
    </location>
</feature>
<dbReference type="AlphaFoldDB" id="A0A9D2GY53"/>
<dbReference type="SUPFAM" id="SSF56176">
    <property type="entry name" value="FAD-binding/transporter-associated domain-like"/>
    <property type="match status" value="1"/>
</dbReference>
<dbReference type="EMBL" id="DXAV01000042">
    <property type="protein sequence ID" value="HIZ91487.1"/>
    <property type="molecule type" value="Genomic_DNA"/>
</dbReference>
<protein>
    <submittedName>
        <fullName evidence="10">Hemolysin family protein</fullName>
    </submittedName>
</protein>
<dbReference type="GO" id="GO:0005886">
    <property type="term" value="C:plasma membrane"/>
    <property type="evidence" value="ECO:0007669"/>
    <property type="project" value="TreeGrafter"/>
</dbReference>
<dbReference type="Pfam" id="PF00571">
    <property type="entry name" value="CBS"/>
    <property type="match status" value="2"/>
</dbReference>
<dbReference type="Pfam" id="PF03471">
    <property type="entry name" value="CorC_HlyC"/>
    <property type="match status" value="1"/>
</dbReference>
<gene>
    <name evidence="10" type="ORF">H9807_05145</name>
</gene>
<feature type="transmembrane region" description="Helical" evidence="8">
    <location>
        <begin position="6"/>
        <end position="27"/>
    </location>
</feature>
<evidence type="ECO:0000256" key="8">
    <source>
        <dbReference type="SAM" id="Phobius"/>
    </source>
</evidence>
<dbReference type="Gene3D" id="3.10.580.10">
    <property type="entry name" value="CBS-domain"/>
    <property type="match status" value="1"/>
</dbReference>
<dbReference type="Pfam" id="PF01595">
    <property type="entry name" value="CNNM"/>
    <property type="match status" value="1"/>
</dbReference>
<dbReference type="Proteomes" id="UP000824108">
    <property type="component" value="Unassembled WGS sequence"/>
</dbReference>
<dbReference type="InterPro" id="IPR005170">
    <property type="entry name" value="Transptr-assoc_dom"/>
</dbReference>
<dbReference type="InterPro" id="IPR002550">
    <property type="entry name" value="CNNM"/>
</dbReference>
<proteinExistence type="predicted"/>
<dbReference type="InterPro" id="IPR046342">
    <property type="entry name" value="CBS_dom_sf"/>
</dbReference>
<evidence type="ECO:0000256" key="5">
    <source>
        <dbReference type="ARBA" id="ARBA00023122"/>
    </source>
</evidence>
<dbReference type="PROSITE" id="PS51371">
    <property type="entry name" value="CBS"/>
    <property type="match status" value="1"/>
</dbReference>
<dbReference type="SMART" id="SM01091">
    <property type="entry name" value="CorC_HlyC"/>
    <property type="match status" value="1"/>
</dbReference>
<keyword evidence="3" id="KW-0677">Repeat</keyword>
<dbReference type="InterPro" id="IPR000644">
    <property type="entry name" value="CBS_dom"/>
</dbReference>
<name>A0A9D2GY53_9BACE</name>
<organism evidence="10 11">
    <name type="scientific">Candidatus Bacteroides merdavium</name>
    <dbReference type="NCBI Taxonomy" id="2838472"/>
    <lineage>
        <taxon>Bacteria</taxon>
        <taxon>Pseudomonadati</taxon>
        <taxon>Bacteroidota</taxon>
        <taxon>Bacteroidia</taxon>
        <taxon>Bacteroidales</taxon>
        <taxon>Bacteroidaceae</taxon>
        <taxon>Bacteroides</taxon>
    </lineage>
</organism>
<keyword evidence="5 7" id="KW-0129">CBS domain</keyword>
<dbReference type="CDD" id="cd04590">
    <property type="entry name" value="CBS_pair_CorC_HlyC_assoc"/>
    <property type="match status" value="1"/>
</dbReference>
<keyword evidence="4 8" id="KW-1133">Transmembrane helix</keyword>
<dbReference type="InterPro" id="IPR016169">
    <property type="entry name" value="FAD-bd_PCMH_sub2"/>
</dbReference>
<dbReference type="InterPro" id="IPR044751">
    <property type="entry name" value="Ion_transp-like_CBS"/>
</dbReference>
<evidence type="ECO:0000313" key="10">
    <source>
        <dbReference type="EMBL" id="HIZ91487.1"/>
    </source>
</evidence>
<dbReference type="PANTHER" id="PTHR22777:SF17">
    <property type="entry name" value="UPF0053 PROTEIN SLL0260"/>
    <property type="match status" value="1"/>
</dbReference>
<comment type="subcellular location">
    <subcellularLocation>
        <location evidence="1">Membrane</location>
        <topology evidence="1">Multi-pass membrane protein</topology>
    </subcellularLocation>
</comment>
<sequence>MGILGYLLLAVLLFAFFSGTEVAFTSMDKVRFEVGKRTWLSHRIISYFLHHPGSFVSTMIVGGTLALVVYGILSAVWVTGVLPAGIVVNPFFLLLTQVLVAALFILLAGEFLPRNLSKLNSNRWLRIFSLPLLLCHWLLWPLAWLLTTLSRLSLRVFGIRVDREGRDKAFSKVDLDAYVQKGLEEVDDGQELDAEVRIFQNALDFSNVKIRDCIVPRTEVVAVEVTASLDELQSQFVESGLSKIIVYEDTIDNVIGYIHSSEMFRNPTDWRLCVKPVPIVPETMPAHKLMKLFMQQKKTIAVVVDEFGGMTGIVTLEDLVEEIFGDIEDEHDNVSYVCKQVGEHEYVLSARLEIEKVNEALGLDLPESDDYMTVGGLILNCYQNFPKLHEVVDIGRYRFKILRVTATKIELVRLKVME</sequence>
<comment type="caution">
    <text evidence="10">The sequence shown here is derived from an EMBL/GenBank/DDBJ whole genome shotgun (WGS) entry which is preliminary data.</text>
</comment>
<dbReference type="Gene3D" id="3.30.465.10">
    <property type="match status" value="1"/>
</dbReference>
<keyword evidence="2 8" id="KW-0812">Transmembrane</keyword>
<reference evidence="10" key="2">
    <citation type="submission" date="2021-04" db="EMBL/GenBank/DDBJ databases">
        <authorList>
            <person name="Gilroy R."/>
        </authorList>
    </citation>
    <scope>NUCLEOTIDE SEQUENCE</scope>
    <source>
        <strain evidence="10">CHK118-2852</strain>
    </source>
</reference>
<feature type="transmembrane region" description="Helical" evidence="8">
    <location>
        <begin position="91"/>
        <end position="112"/>
    </location>
</feature>
<reference evidence="10" key="1">
    <citation type="journal article" date="2021" name="PeerJ">
        <title>Extensive microbial diversity within the chicken gut microbiome revealed by metagenomics and culture.</title>
        <authorList>
            <person name="Gilroy R."/>
            <person name="Ravi A."/>
            <person name="Getino M."/>
            <person name="Pursley I."/>
            <person name="Horton D.L."/>
            <person name="Alikhan N.F."/>
            <person name="Baker D."/>
            <person name="Gharbi K."/>
            <person name="Hall N."/>
            <person name="Watson M."/>
            <person name="Adriaenssens E.M."/>
            <person name="Foster-Nyarko E."/>
            <person name="Jarju S."/>
            <person name="Secka A."/>
            <person name="Antonio M."/>
            <person name="Oren A."/>
            <person name="Chaudhuri R.R."/>
            <person name="La Ragione R."/>
            <person name="Hildebrand F."/>
            <person name="Pallen M.J."/>
        </authorList>
    </citation>
    <scope>NUCLEOTIDE SEQUENCE</scope>
    <source>
        <strain evidence="10">CHK118-2852</strain>
    </source>
</reference>
<evidence type="ECO:0000256" key="6">
    <source>
        <dbReference type="ARBA" id="ARBA00023136"/>
    </source>
</evidence>
<feature type="transmembrane region" description="Helical" evidence="8">
    <location>
        <begin position="48"/>
        <end position="79"/>
    </location>
</feature>
<evidence type="ECO:0000256" key="7">
    <source>
        <dbReference type="PROSITE-ProRule" id="PRU00703"/>
    </source>
</evidence>
<keyword evidence="6 8" id="KW-0472">Membrane</keyword>